<dbReference type="GO" id="GO:0005886">
    <property type="term" value="C:plasma membrane"/>
    <property type="evidence" value="ECO:0007669"/>
    <property type="project" value="UniProtKB-SubCell"/>
</dbReference>
<accession>A0A3S4Y649</accession>
<feature type="domain" description="ABC transmembrane type-1" evidence="8">
    <location>
        <begin position="67"/>
        <end position="279"/>
    </location>
</feature>
<dbReference type="KEGG" id="piv:NCTC13079_00092"/>
<protein>
    <submittedName>
        <fullName evidence="9">Inner membrane ABC transporter permease protein ycjO</fullName>
    </submittedName>
</protein>
<keyword evidence="10" id="KW-1185">Reference proteome</keyword>
<organism evidence="9 10">
    <name type="scientific">Aedoeadaptatus ivorii</name>
    <dbReference type="NCBI Taxonomy" id="54006"/>
    <lineage>
        <taxon>Bacteria</taxon>
        <taxon>Bacillati</taxon>
        <taxon>Bacillota</taxon>
        <taxon>Tissierellia</taxon>
        <taxon>Tissierellales</taxon>
        <taxon>Peptoniphilaceae</taxon>
        <taxon>Aedoeadaptatus</taxon>
    </lineage>
</organism>
<feature type="transmembrane region" description="Helical" evidence="7">
    <location>
        <begin position="200"/>
        <end position="220"/>
    </location>
</feature>
<evidence type="ECO:0000313" key="9">
    <source>
        <dbReference type="EMBL" id="VEJ34320.1"/>
    </source>
</evidence>
<feature type="transmembrane region" description="Helical" evidence="7">
    <location>
        <begin position="71"/>
        <end position="92"/>
    </location>
</feature>
<gene>
    <name evidence="9" type="primary">ycjO</name>
    <name evidence="9" type="ORF">NCTC13079_00092</name>
</gene>
<dbReference type="Proteomes" id="UP000269544">
    <property type="component" value="Chromosome"/>
</dbReference>
<dbReference type="InterPro" id="IPR035906">
    <property type="entry name" value="MetI-like_sf"/>
</dbReference>
<keyword evidence="5 7" id="KW-1133">Transmembrane helix</keyword>
<evidence type="ECO:0000256" key="3">
    <source>
        <dbReference type="ARBA" id="ARBA00022475"/>
    </source>
</evidence>
<dbReference type="AlphaFoldDB" id="A0A3S4Y649"/>
<evidence type="ECO:0000256" key="1">
    <source>
        <dbReference type="ARBA" id="ARBA00004651"/>
    </source>
</evidence>
<dbReference type="EMBL" id="LR134523">
    <property type="protein sequence ID" value="VEJ34320.1"/>
    <property type="molecule type" value="Genomic_DNA"/>
</dbReference>
<feature type="transmembrane region" description="Helical" evidence="7">
    <location>
        <begin position="9"/>
        <end position="35"/>
    </location>
</feature>
<dbReference type="SUPFAM" id="SSF161098">
    <property type="entry name" value="MetI-like"/>
    <property type="match status" value="1"/>
</dbReference>
<dbReference type="PROSITE" id="PS50928">
    <property type="entry name" value="ABC_TM1"/>
    <property type="match status" value="1"/>
</dbReference>
<evidence type="ECO:0000256" key="2">
    <source>
        <dbReference type="ARBA" id="ARBA00022448"/>
    </source>
</evidence>
<dbReference type="Pfam" id="PF00528">
    <property type="entry name" value="BPD_transp_1"/>
    <property type="match status" value="1"/>
</dbReference>
<evidence type="ECO:0000256" key="7">
    <source>
        <dbReference type="RuleBase" id="RU363032"/>
    </source>
</evidence>
<evidence type="ECO:0000259" key="8">
    <source>
        <dbReference type="PROSITE" id="PS50928"/>
    </source>
</evidence>
<sequence>MKQSAKRAALFLVPCTLLMVFSVFFPVLITFGYSLKHMNLTEPLNEEFVGAVNYTQVLTGAEFRSALLNSLAVLAMVIVIGMAVSLAIALVLHQKTRITPLLMAVVIVPWALPPIVNGIMWKFIFFPGPGLVNKLLEAAGLIQSPVNWIVDRRLFLLVVSVVVAWRIVPFSAVVILSNLENIPRTYYEAMVLEGSTPFQTFRYITLPLILPSLGIVLINLTTTAINVFDEVIALSGYQFENQTLLVYNYATTFQFLDFGLGSAISYVIMAISAVFGYFYVRNMTVEKVYKG</sequence>
<keyword evidence="4 7" id="KW-0812">Transmembrane</keyword>
<dbReference type="GO" id="GO:0055085">
    <property type="term" value="P:transmembrane transport"/>
    <property type="evidence" value="ECO:0007669"/>
    <property type="project" value="InterPro"/>
</dbReference>
<comment type="subcellular location">
    <subcellularLocation>
        <location evidence="1 7">Cell membrane</location>
        <topology evidence="1 7">Multi-pass membrane protein</topology>
    </subcellularLocation>
</comment>
<evidence type="ECO:0000256" key="6">
    <source>
        <dbReference type="ARBA" id="ARBA00023136"/>
    </source>
</evidence>
<evidence type="ECO:0000256" key="5">
    <source>
        <dbReference type="ARBA" id="ARBA00022989"/>
    </source>
</evidence>
<dbReference type="InterPro" id="IPR000515">
    <property type="entry name" value="MetI-like"/>
</dbReference>
<dbReference type="Gene3D" id="1.10.3720.10">
    <property type="entry name" value="MetI-like"/>
    <property type="match status" value="1"/>
</dbReference>
<dbReference type="PANTHER" id="PTHR43227">
    <property type="entry name" value="BLL4140 PROTEIN"/>
    <property type="match status" value="1"/>
</dbReference>
<dbReference type="RefSeq" id="WP_232006479.1">
    <property type="nucleotide sequence ID" value="NZ_LR134523.1"/>
</dbReference>
<dbReference type="CDD" id="cd06261">
    <property type="entry name" value="TM_PBP2"/>
    <property type="match status" value="1"/>
</dbReference>
<keyword evidence="2 7" id="KW-0813">Transport</keyword>
<proteinExistence type="inferred from homology"/>
<keyword evidence="6 7" id="KW-0472">Membrane</keyword>
<feature type="transmembrane region" description="Helical" evidence="7">
    <location>
        <begin position="154"/>
        <end position="179"/>
    </location>
</feature>
<feature type="transmembrane region" description="Helical" evidence="7">
    <location>
        <begin position="258"/>
        <end position="280"/>
    </location>
</feature>
<dbReference type="PANTHER" id="PTHR43227:SF7">
    <property type="entry name" value="ARABINOOLIGOSACCHARIDES TRANSPORT SYSTEM PERMEASE PROTEIN ARAP"/>
    <property type="match status" value="1"/>
</dbReference>
<dbReference type="InterPro" id="IPR050809">
    <property type="entry name" value="UgpAE/MalFG_permease"/>
</dbReference>
<evidence type="ECO:0000313" key="10">
    <source>
        <dbReference type="Proteomes" id="UP000269544"/>
    </source>
</evidence>
<reference evidence="9 10" key="1">
    <citation type="submission" date="2018-12" db="EMBL/GenBank/DDBJ databases">
        <authorList>
            <consortium name="Pathogen Informatics"/>
        </authorList>
    </citation>
    <scope>NUCLEOTIDE SEQUENCE [LARGE SCALE GENOMIC DNA]</scope>
    <source>
        <strain evidence="9 10">NCTC13079</strain>
    </source>
</reference>
<comment type="similarity">
    <text evidence="7">Belongs to the binding-protein-dependent transport system permease family.</text>
</comment>
<feature type="transmembrane region" description="Helical" evidence="7">
    <location>
        <begin position="101"/>
        <end position="124"/>
    </location>
</feature>
<name>A0A3S4Y649_9FIRM</name>
<keyword evidence="3" id="KW-1003">Cell membrane</keyword>
<evidence type="ECO:0000256" key="4">
    <source>
        <dbReference type="ARBA" id="ARBA00022692"/>
    </source>
</evidence>